<accession>A0A382F0A3</accession>
<dbReference type="EMBL" id="UINC01047309">
    <property type="protein sequence ID" value="SVB56428.1"/>
    <property type="molecule type" value="Genomic_DNA"/>
</dbReference>
<evidence type="ECO:0000259" key="1">
    <source>
        <dbReference type="Pfam" id="PF07486"/>
    </source>
</evidence>
<feature type="domain" description="Cell wall hydrolase SleB" evidence="1">
    <location>
        <begin position="78"/>
        <end position="200"/>
    </location>
</feature>
<gene>
    <name evidence="2" type="ORF">METZ01_LOCUS209282</name>
</gene>
<dbReference type="GO" id="GO:0016787">
    <property type="term" value="F:hydrolase activity"/>
    <property type="evidence" value="ECO:0007669"/>
    <property type="project" value="InterPro"/>
</dbReference>
<evidence type="ECO:0000313" key="2">
    <source>
        <dbReference type="EMBL" id="SVB56428.1"/>
    </source>
</evidence>
<reference evidence="2" key="1">
    <citation type="submission" date="2018-05" db="EMBL/GenBank/DDBJ databases">
        <authorList>
            <person name="Lanie J.A."/>
            <person name="Ng W.-L."/>
            <person name="Kazmierczak K.M."/>
            <person name="Andrzejewski T.M."/>
            <person name="Davidsen T.M."/>
            <person name="Wayne K.J."/>
            <person name="Tettelin H."/>
            <person name="Glass J.I."/>
            <person name="Rusch D."/>
            <person name="Podicherti R."/>
            <person name="Tsui H.-C.T."/>
            <person name="Winkler M.E."/>
        </authorList>
    </citation>
    <scope>NUCLEOTIDE SEQUENCE</scope>
</reference>
<dbReference type="Pfam" id="PF07486">
    <property type="entry name" value="Hydrolase_2"/>
    <property type="match status" value="1"/>
</dbReference>
<dbReference type="Gene3D" id="1.10.10.2520">
    <property type="entry name" value="Cell wall hydrolase SleB, domain 1"/>
    <property type="match status" value="1"/>
</dbReference>
<name>A0A382F0A3_9ZZZZ</name>
<protein>
    <recommendedName>
        <fullName evidence="1">Cell wall hydrolase SleB domain-containing protein</fullName>
    </recommendedName>
</protein>
<dbReference type="InterPro" id="IPR011105">
    <property type="entry name" value="Cell_wall_hydrolase_SleB"/>
</dbReference>
<dbReference type="InterPro" id="IPR042047">
    <property type="entry name" value="SleB_dom1"/>
</dbReference>
<dbReference type="AlphaFoldDB" id="A0A382F0A3"/>
<proteinExistence type="predicted"/>
<sequence length="207" mass="23622">MQKYLLFLFVFIVSSFVATSVGSSGSPQVKDFLWFHPQNTTVDGLVEIADNVIKKNLLIDEKEVMCMAKNIFFEAAVESTAGKLAVAQVTLNRVNSKYYPNTVCEVVYEGPHYTGSNGLQLPVRDRCQFSWYCDGKGDEPREDTRLWTDTLELAKYVLLRQDDLPDITDGALNYHADYIAAPRWAGRKHKTAKIDTHIFYRPRTLRM</sequence>
<organism evidence="2">
    <name type="scientific">marine metagenome</name>
    <dbReference type="NCBI Taxonomy" id="408172"/>
    <lineage>
        <taxon>unclassified sequences</taxon>
        <taxon>metagenomes</taxon>
        <taxon>ecological metagenomes</taxon>
    </lineage>
</organism>